<dbReference type="Proteomes" id="UP000235994">
    <property type="component" value="Unassembled WGS sequence"/>
</dbReference>
<dbReference type="EMBL" id="POQS01000004">
    <property type="protein sequence ID" value="PND32795.1"/>
    <property type="molecule type" value="Genomic_DNA"/>
</dbReference>
<comment type="similarity">
    <text evidence="1">Belongs to the LysR transcriptional regulatory family.</text>
</comment>
<comment type="caution">
    <text evidence="6">The sequence shown here is derived from an EMBL/GenBank/DDBJ whole genome shotgun (WGS) entry which is preliminary data.</text>
</comment>
<organism evidence="6 7">
    <name type="scientific">Achromobacter pulmonis</name>
    <dbReference type="NCBI Taxonomy" id="1389932"/>
    <lineage>
        <taxon>Bacteria</taxon>
        <taxon>Pseudomonadati</taxon>
        <taxon>Pseudomonadota</taxon>
        <taxon>Betaproteobacteria</taxon>
        <taxon>Burkholderiales</taxon>
        <taxon>Alcaligenaceae</taxon>
        <taxon>Achromobacter</taxon>
    </lineage>
</organism>
<keyword evidence="4" id="KW-0804">Transcription</keyword>
<dbReference type="InterPro" id="IPR058163">
    <property type="entry name" value="LysR-type_TF_proteobact-type"/>
</dbReference>
<evidence type="ECO:0000256" key="3">
    <source>
        <dbReference type="ARBA" id="ARBA00023125"/>
    </source>
</evidence>
<dbReference type="AlphaFoldDB" id="A0A2N8KH64"/>
<dbReference type="GO" id="GO:0003700">
    <property type="term" value="F:DNA-binding transcription factor activity"/>
    <property type="evidence" value="ECO:0007669"/>
    <property type="project" value="InterPro"/>
</dbReference>
<dbReference type="CDD" id="cd08422">
    <property type="entry name" value="PBP2_CrgA_like"/>
    <property type="match status" value="1"/>
</dbReference>
<protein>
    <submittedName>
        <fullName evidence="6">LysR family transcriptional regulator</fullName>
    </submittedName>
</protein>
<proteinExistence type="inferred from homology"/>
<sequence>MSAGKNFAGIIAFMKVATHGGFNAAARELGISAPAVSRSVARLESRLNVRLLDRSTHHVSLTPEGLQFFEECLPSVDHLTRAVENMKDAGDVPAGLLRVSATVGFGRKCVAPLLPAFCQRYPRIRLEFDLDDRHTNFAGDQVDVAIRNGRIQEADIVAKKIAPMRLIVCAAPGYLEQAGAPAAIDDLKSHRIIAFRLKDSGKPHEWEFKVDGKLVKLALPGHQVFNDPELVAQAALAGNGLAQLANYQADPHIASGRLIPLLADLVADGRGHYACYRNRRQMPLRIRLFIDYLQTALGGATPA</sequence>
<dbReference type="InterPro" id="IPR005119">
    <property type="entry name" value="LysR_subst-bd"/>
</dbReference>
<keyword evidence="7" id="KW-1185">Reference proteome</keyword>
<keyword evidence="3" id="KW-0238">DNA-binding</keyword>
<evidence type="ECO:0000313" key="6">
    <source>
        <dbReference type="EMBL" id="PND32795.1"/>
    </source>
</evidence>
<dbReference type="InterPro" id="IPR000847">
    <property type="entry name" value="LysR_HTH_N"/>
</dbReference>
<keyword evidence="2" id="KW-0805">Transcription regulation</keyword>
<evidence type="ECO:0000256" key="2">
    <source>
        <dbReference type="ARBA" id="ARBA00023015"/>
    </source>
</evidence>
<dbReference type="FunFam" id="1.10.10.10:FF:000001">
    <property type="entry name" value="LysR family transcriptional regulator"/>
    <property type="match status" value="1"/>
</dbReference>
<evidence type="ECO:0000256" key="4">
    <source>
        <dbReference type="ARBA" id="ARBA00023163"/>
    </source>
</evidence>
<dbReference type="PANTHER" id="PTHR30537">
    <property type="entry name" value="HTH-TYPE TRANSCRIPTIONAL REGULATOR"/>
    <property type="match status" value="1"/>
</dbReference>
<dbReference type="Pfam" id="PF03466">
    <property type="entry name" value="LysR_substrate"/>
    <property type="match status" value="1"/>
</dbReference>
<evidence type="ECO:0000313" key="7">
    <source>
        <dbReference type="Proteomes" id="UP000235994"/>
    </source>
</evidence>
<name>A0A2N8KH64_9BURK</name>
<dbReference type="PANTHER" id="PTHR30537:SF5">
    <property type="entry name" value="HTH-TYPE TRANSCRIPTIONAL ACTIVATOR TTDR-RELATED"/>
    <property type="match status" value="1"/>
</dbReference>
<reference evidence="6 7" key="1">
    <citation type="submission" date="2018-01" db="EMBL/GenBank/DDBJ databases">
        <title>The draft genome of an aniline degradation strain ANB-1.</title>
        <authorList>
            <person name="Zhang L."/>
            <person name="Jiang J."/>
        </authorList>
    </citation>
    <scope>NUCLEOTIDE SEQUENCE [LARGE SCALE GENOMIC DNA]</scope>
    <source>
        <strain evidence="6 7">ANB-1</strain>
    </source>
</reference>
<dbReference type="Gene3D" id="1.10.10.10">
    <property type="entry name" value="Winged helix-like DNA-binding domain superfamily/Winged helix DNA-binding domain"/>
    <property type="match status" value="1"/>
</dbReference>
<dbReference type="SUPFAM" id="SSF46785">
    <property type="entry name" value="Winged helix' DNA-binding domain"/>
    <property type="match status" value="1"/>
</dbReference>
<dbReference type="InterPro" id="IPR036390">
    <property type="entry name" value="WH_DNA-bd_sf"/>
</dbReference>
<accession>A0A2N8KH64</accession>
<dbReference type="InterPro" id="IPR036388">
    <property type="entry name" value="WH-like_DNA-bd_sf"/>
</dbReference>
<dbReference type="PRINTS" id="PR00039">
    <property type="entry name" value="HTHLYSR"/>
</dbReference>
<evidence type="ECO:0000256" key="1">
    <source>
        <dbReference type="ARBA" id="ARBA00009437"/>
    </source>
</evidence>
<feature type="domain" description="HTH lysR-type" evidence="5">
    <location>
        <begin position="1"/>
        <end position="62"/>
    </location>
</feature>
<evidence type="ECO:0000259" key="5">
    <source>
        <dbReference type="PROSITE" id="PS50931"/>
    </source>
</evidence>
<dbReference type="Gene3D" id="3.40.190.290">
    <property type="match status" value="1"/>
</dbReference>
<dbReference type="GO" id="GO:0003677">
    <property type="term" value="F:DNA binding"/>
    <property type="evidence" value="ECO:0007669"/>
    <property type="project" value="UniProtKB-KW"/>
</dbReference>
<dbReference type="SUPFAM" id="SSF53850">
    <property type="entry name" value="Periplasmic binding protein-like II"/>
    <property type="match status" value="1"/>
</dbReference>
<gene>
    <name evidence="6" type="ORF">C1I89_17385</name>
</gene>
<dbReference type="Pfam" id="PF00126">
    <property type="entry name" value="HTH_1"/>
    <property type="match status" value="1"/>
</dbReference>
<dbReference type="PROSITE" id="PS50931">
    <property type="entry name" value="HTH_LYSR"/>
    <property type="match status" value="1"/>
</dbReference>